<evidence type="ECO:0000256" key="5">
    <source>
        <dbReference type="ARBA" id="ARBA00022759"/>
    </source>
</evidence>
<name>A0A449B213_9BACT</name>
<evidence type="ECO:0000256" key="8">
    <source>
        <dbReference type="ARBA" id="ARBA00022842"/>
    </source>
</evidence>
<keyword evidence="15" id="KW-1185">Reference proteome</keyword>
<dbReference type="HAMAP" id="MF_00130">
    <property type="entry name" value="RecU"/>
    <property type="match status" value="1"/>
</dbReference>
<feature type="binding site" evidence="13">
    <location>
        <position position="59"/>
    </location>
    <ligand>
        <name>Mg(2+)</name>
        <dbReference type="ChEBI" id="CHEBI:18420"/>
    </ligand>
</feature>
<comment type="similarity">
    <text evidence="11 13">Belongs to the RecU family.</text>
</comment>
<evidence type="ECO:0000256" key="12">
    <source>
        <dbReference type="ARBA" id="ARBA00029523"/>
    </source>
</evidence>
<dbReference type="GO" id="GO:0008821">
    <property type="term" value="F:crossover junction DNA endonuclease activity"/>
    <property type="evidence" value="ECO:0007669"/>
    <property type="project" value="UniProtKB-EC"/>
</dbReference>
<evidence type="ECO:0000256" key="6">
    <source>
        <dbReference type="ARBA" id="ARBA00022763"/>
    </source>
</evidence>
<feature type="site" description="Transition state stabilizer" evidence="13">
    <location>
        <position position="77"/>
    </location>
</feature>
<feature type="binding site" evidence="13">
    <location>
        <position position="61"/>
    </location>
    <ligand>
        <name>Mg(2+)</name>
        <dbReference type="ChEBI" id="CHEBI:18420"/>
    </ligand>
</feature>
<dbReference type="Gene3D" id="3.40.1350.10">
    <property type="match status" value="1"/>
</dbReference>
<keyword evidence="5 13" id="KW-0255">Endonuclease</keyword>
<sequence length="161" mass="18755">MNKNKGMLLEEIINNTISFLAINNIAFIEKKLLPYKFRTIQKNQNKLKAYSVEIIGKSTVDYIGINSRGKFICFEAKTCEGDTFYLNQIKSHQFLYLSQIHKLQGIAFVILYMSSYNLFFKIPFESLEKALENSKSMHINWLKENSKALTLEFPGYLNFLD</sequence>
<dbReference type="SUPFAM" id="SSF52980">
    <property type="entry name" value="Restriction endonuclease-like"/>
    <property type="match status" value="1"/>
</dbReference>
<evidence type="ECO:0000256" key="10">
    <source>
        <dbReference type="ARBA" id="ARBA00023204"/>
    </source>
</evidence>
<feature type="binding site" evidence="13">
    <location>
        <position position="93"/>
    </location>
    <ligand>
        <name>Mg(2+)</name>
        <dbReference type="ChEBI" id="CHEBI:18420"/>
    </ligand>
</feature>
<comment type="function">
    <text evidence="13">Endonuclease that resolves Holliday junction intermediates in genetic recombination. Cleaves mobile four-strand junctions by introducing symmetrical nicks in paired strands. Promotes annealing of linear ssDNA with homologous dsDNA. Required for DNA repair, homologous recombination and chromosome segregation.</text>
</comment>
<dbReference type="KEGG" id="mcit:NCTC10181_00506"/>
<evidence type="ECO:0000313" key="15">
    <source>
        <dbReference type="Proteomes" id="UP000290985"/>
    </source>
</evidence>
<dbReference type="InterPro" id="IPR011335">
    <property type="entry name" value="Restrct_endonuc-II-like"/>
</dbReference>
<feature type="binding site" evidence="13">
    <location>
        <position position="75"/>
    </location>
    <ligand>
        <name>Mg(2+)</name>
        <dbReference type="ChEBI" id="CHEBI:18420"/>
    </ligand>
</feature>
<evidence type="ECO:0000256" key="7">
    <source>
        <dbReference type="ARBA" id="ARBA00022801"/>
    </source>
</evidence>
<dbReference type="InterPro" id="IPR004612">
    <property type="entry name" value="Resolv_RecU"/>
</dbReference>
<dbReference type="GO" id="GO:0005737">
    <property type="term" value="C:cytoplasm"/>
    <property type="evidence" value="ECO:0007669"/>
    <property type="project" value="UniProtKB-SubCell"/>
</dbReference>
<dbReference type="GO" id="GO:0006281">
    <property type="term" value="P:DNA repair"/>
    <property type="evidence" value="ECO:0007669"/>
    <property type="project" value="UniProtKB-UniRule"/>
</dbReference>
<accession>A0A449B213</accession>
<comment type="subcellular location">
    <subcellularLocation>
        <location evidence="1 13">Cytoplasm</location>
    </subcellularLocation>
</comment>
<dbReference type="GO" id="GO:0000287">
    <property type="term" value="F:magnesium ion binding"/>
    <property type="evidence" value="ECO:0007669"/>
    <property type="project" value="UniProtKB-UniRule"/>
</dbReference>
<evidence type="ECO:0000256" key="13">
    <source>
        <dbReference type="HAMAP-Rule" id="MF_00130"/>
    </source>
</evidence>
<dbReference type="EMBL" id="LR215036">
    <property type="protein sequence ID" value="VEU74649.1"/>
    <property type="molecule type" value="Genomic_DNA"/>
</dbReference>
<dbReference type="GO" id="GO:0003676">
    <property type="term" value="F:nucleic acid binding"/>
    <property type="evidence" value="ECO:0007669"/>
    <property type="project" value="InterPro"/>
</dbReference>
<keyword evidence="9 13" id="KW-0233">DNA recombination</keyword>
<keyword evidence="8 13" id="KW-0460">Magnesium</keyword>
<keyword evidence="2 13" id="KW-0963">Cytoplasm</keyword>
<evidence type="ECO:0000256" key="9">
    <source>
        <dbReference type="ARBA" id="ARBA00023172"/>
    </source>
</evidence>
<comment type="cofactor">
    <cofactor evidence="13">
        <name>Mg(2+)</name>
        <dbReference type="ChEBI" id="CHEBI:18420"/>
    </cofactor>
    <text evidence="13">Binds 1 Mg(2+) ion per subunit.</text>
</comment>
<keyword evidence="3 13" id="KW-0540">Nuclease</keyword>
<dbReference type="GO" id="GO:0007059">
    <property type="term" value="P:chromosome segregation"/>
    <property type="evidence" value="ECO:0007669"/>
    <property type="project" value="UniProtKB-UniRule"/>
</dbReference>
<proteinExistence type="inferred from homology"/>
<evidence type="ECO:0000256" key="4">
    <source>
        <dbReference type="ARBA" id="ARBA00022723"/>
    </source>
</evidence>
<dbReference type="Proteomes" id="UP000290985">
    <property type="component" value="Chromosome"/>
</dbReference>
<dbReference type="EC" id="3.1.21.10" evidence="13"/>
<dbReference type="InterPro" id="IPR011856">
    <property type="entry name" value="tRNA_endonuc-like_dom_sf"/>
</dbReference>
<dbReference type="RefSeq" id="WP_129725457.1">
    <property type="nucleotide sequence ID" value="NZ_LR215036.1"/>
</dbReference>
<comment type="catalytic activity">
    <reaction evidence="13">
        <text>Endonucleolytic cleavage at a junction such as a reciprocal single-stranded crossover between two homologous DNA duplexes (Holliday junction).</text>
        <dbReference type="EC" id="3.1.21.10"/>
    </reaction>
</comment>
<evidence type="ECO:0000256" key="1">
    <source>
        <dbReference type="ARBA" id="ARBA00004496"/>
    </source>
</evidence>
<evidence type="ECO:0000256" key="11">
    <source>
        <dbReference type="ARBA" id="ARBA00023447"/>
    </source>
</evidence>
<keyword evidence="10 13" id="KW-0234">DNA repair</keyword>
<reference evidence="14 15" key="1">
    <citation type="submission" date="2019-01" db="EMBL/GenBank/DDBJ databases">
        <authorList>
            <consortium name="Pathogen Informatics"/>
        </authorList>
    </citation>
    <scope>NUCLEOTIDE SEQUENCE [LARGE SCALE GENOMIC DNA]</scope>
    <source>
        <strain evidence="14 15">NCTC10181</strain>
    </source>
</reference>
<dbReference type="GO" id="GO:0006310">
    <property type="term" value="P:DNA recombination"/>
    <property type="evidence" value="ECO:0007669"/>
    <property type="project" value="UniProtKB-UniRule"/>
</dbReference>
<organism evidence="14 15">
    <name type="scientific">Mycoplasmopsis citelli</name>
    <dbReference type="NCBI Taxonomy" id="171281"/>
    <lineage>
        <taxon>Bacteria</taxon>
        <taxon>Bacillati</taxon>
        <taxon>Mycoplasmatota</taxon>
        <taxon>Mycoplasmoidales</taxon>
        <taxon>Metamycoplasmataceae</taxon>
        <taxon>Mycoplasmopsis</taxon>
    </lineage>
</organism>
<evidence type="ECO:0000256" key="2">
    <source>
        <dbReference type="ARBA" id="ARBA00022490"/>
    </source>
</evidence>
<dbReference type="Pfam" id="PF03838">
    <property type="entry name" value="RecU"/>
    <property type="match status" value="1"/>
</dbReference>
<gene>
    <name evidence="13 14" type="primary">recU</name>
    <name evidence="14" type="ORF">NCTC10181_00506</name>
</gene>
<dbReference type="OrthoDB" id="9783592at2"/>
<evidence type="ECO:0000256" key="3">
    <source>
        <dbReference type="ARBA" id="ARBA00022722"/>
    </source>
</evidence>
<protein>
    <recommendedName>
        <fullName evidence="12 13">Holliday junction resolvase RecU</fullName>
        <ecNumber evidence="13">3.1.21.10</ecNumber>
    </recommendedName>
    <alternativeName>
        <fullName evidence="13">Recombination protein U homolog</fullName>
    </alternativeName>
</protein>
<dbReference type="NCBIfam" id="NF002581">
    <property type="entry name" value="PRK02234.1-2"/>
    <property type="match status" value="1"/>
</dbReference>
<keyword evidence="6 13" id="KW-0227">DNA damage</keyword>
<keyword evidence="4 13" id="KW-0479">Metal-binding</keyword>
<keyword evidence="7 13" id="KW-0378">Hydrolase</keyword>
<evidence type="ECO:0000313" key="14">
    <source>
        <dbReference type="EMBL" id="VEU74649.1"/>
    </source>
</evidence>
<dbReference type="AlphaFoldDB" id="A0A449B213"/>